<evidence type="ECO:0000256" key="2">
    <source>
        <dbReference type="ARBA" id="ARBA00005446"/>
    </source>
</evidence>
<dbReference type="PROSITE" id="PS51192">
    <property type="entry name" value="HELICASE_ATP_BIND_1"/>
    <property type="match status" value="1"/>
</dbReference>
<dbReference type="SMART" id="SM00490">
    <property type="entry name" value="HELICc"/>
    <property type="match status" value="1"/>
</dbReference>
<dbReference type="InterPro" id="IPR014001">
    <property type="entry name" value="Helicase_ATP-bd"/>
</dbReference>
<dbReference type="Pfam" id="PF16124">
    <property type="entry name" value="RecQ_Zn_bind"/>
    <property type="match status" value="1"/>
</dbReference>
<keyword evidence="7" id="KW-0238">DNA-binding</keyword>
<feature type="domain" description="Helicase ATP-binding" evidence="16">
    <location>
        <begin position="449"/>
        <end position="624"/>
    </location>
</feature>
<evidence type="ECO:0000256" key="6">
    <source>
        <dbReference type="ARBA" id="ARBA00022840"/>
    </source>
</evidence>
<dbReference type="InterPro" id="IPR032284">
    <property type="entry name" value="RecQ_Zn-bd"/>
</dbReference>
<dbReference type="Gene3D" id="3.30.420.10">
    <property type="entry name" value="Ribonuclease H-like superfamily/Ribonuclease H"/>
    <property type="match status" value="1"/>
</dbReference>
<dbReference type="InterPro" id="IPR010997">
    <property type="entry name" value="HRDC-like_sf"/>
</dbReference>
<dbReference type="InterPro" id="IPR002121">
    <property type="entry name" value="HRDC_dom"/>
</dbReference>
<evidence type="ECO:0000256" key="11">
    <source>
        <dbReference type="ARBA" id="ARBA00034808"/>
    </source>
</evidence>
<dbReference type="Pfam" id="PF01359">
    <property type="entry name" value="Transposase_1"/>
    <property type="match status" value="1"/>
</dbReference>
<dbReference type="InterPro" id="IPR002464">
    <property type="entry name" value="DNA/RNA_helicase_DEAH_CS"/>
</dbReference>
<evidence type="ECO:0000256" key="10">
    <source>
        <dbReference type="ARBA" id="ARBA00034617"/>
    </source>
</evidence>
<feature type="compositionally biased region" description="Low complexity" evidence="14">
    <location>
        <begin position="99"/>
        <end position="111"/>
    </location>
</feature>
<dbReference type="InterPro" id="IPR004589">
    <property type="entry name" value="DNA_helicase_ATP-dep_RecQ"/>
</dbReference>
<dbReference type="EC" id="5.6.2.4" evidence="11"/>
<keyword evidence="6" id="KW-0067">ATP-binding</keyword>
<dbReference type="Gene3D" id="3.40.50.300">
    <property type="entry name" value="P-loop containing nucleotide triphosphate hydrolases"/>
    <property type="match status" value="2"/>
</dbReference>
<feature type="domain" description="HRDC" evidence="15">
    <location>
        <begin position="990"/>
        <end position="1070"/>
    </location>
</feature>
<dbReference type="InterPro" id="IPR018982">
    <property type="entry name" value="RQC_domain"/>
</dbReference>
<keyword evidence="19" id="KW-1185">Reference proteome</keyword>
<feature type="compositionally biased region" description="Polar residues" evidence="14">
    <location>
        <begin position="314"/>
        <end position="327"/>
    </location>
</feature>
<dbReference type="SUPFAM" id="SSF52540">
    <property type="entry name" value="P-loop containing nucleoside triphosphate hydrolases"/>
    <property type="match status" value="2"/>
</dbReference>
<dbReference type="Pfam" id="PF00271">
    <property type="entry name" value="Helicase_C"/>
    <property type="match status" value="1"/>
</dbReference>
<evidence type="ECO:0000256" key="8">
    <source>
        <dbReference type="ARBA" id="ARBA00023235"/>
    </source>
</evidence>
<evidence type="ECO:0000313" key="18">
    <source>
        <dbReference type="EMBL" id="KAJ4445695.1"/>
    </source>
</evidence>
<feature type="region of interest" description="Disordered" evidence="14">
    <location>
        <begin position="248"/>
        <end position="336"/>
    </location>
</feature>
<dbReference type="InterPro" id="IPR036388">
    <property type="entry name" value="WH-like_DNA-bd_sf"/>
</dbReference>
<name>A0ABQ8TJ46_PERAM</name>
<feature type="domain" description="Helicase C-terminal" evidence="17">
    <location>
        <begin position="650"/>
        <end position="795"/>
    </location>
</feature>
<evidence type="ECO:0000259" key="16">
    <source>
        <dbReference type="PROSITE" id="PS51192"/>
    </source>
</evidence>
<dbReference type="InterPro" id="IPR011545">
    <property type="entry name" value="DEAD/DEAH_box_helicase_dom"/>
</dbReference>
<reference evidence="18 19" key="1">
    <citation type="journal article" date="2022" name="Allergy">
        <title>Genome assembly and annotation of Periplaneta americana reveal a comprehensive cockroach allergen profile.</title>
        <authorList>
            <person name="Wang L."/>
            <person name="Xiong Q."/>
            <person name="Saelim N."/>
            <person name="Wang L."/>
            <person name="Nong W."/>
            <person name="Wan A.T."/>
            <person name="Shi M."/>
            <person name="Liu X."/>
            <person name="Cao Q."/>
            <person name="Hui J.H.L."/>
            <person name="Sookrung N."/>
            <person name="Leung T.F."/>
            <person name="Tungtrongchitr A."/>
            <person name="Tsui S.K.W."/>
        </authorList>
    </citation>
    <scope>NUCLEOTIDE SEQUENCE [LARGE SCALE GENOMIC DNA]</scope>
    <source>
        <strain evidence="18">PWHHKU_190912</strain>
    </source>
</reference>
<dbReference type="InterPro" id="IPR036397">
    <property type="entry name" value="RNaseH_sf"/>
</dbReference>
<keyword evidence="4" id="KW-0378">Hydrolase</keyword>
<keyword evidence="3" id="KW-0547">Nucleotide-binding</keyword>
<dbReference type="InterPro" id="IPR001888">
    <property type="entry name" value="Transposase_1"/>
</dbReference>
<evidence type="ECO:0000256" key="5">
    <source>
        <dbReference type="ARBA" id="ARBA00022806"/>
    </source>
</evidence>
<dbReference type="NCBIfam" id="TIGR00614">
    <property type="entry name" value="recQ_fam"/>
    <property type="match status" value="1"/>
</dbReference>
<keyword evidence="9" id="KW-0539">Nucleus</keyword>
<dbReference type="Pfam" id="PF09382">
    <property type="entry name" value="RQC"/>
    <property type="match status" value="1"/>
</dbReference>
<feature type="compositionally biased region" description="Acidic residues" evidence="14">
    <location>
        <begin position="299"/>
        <end position="310"/>
    </location>
</feature>
<proteinExistence type="inferred from homology"/>
<dbReference type="Gene3D" id="1.10.10.10">
    <property type="entry name" value="Winged helix-like DNA-binding domain superfamily/Winged helix DNA-binding domain"/>
    <property type="match status" value="1"/>
</dbReference>
<dbReference type="Gene3D" id="1.10.150.80">
    <property type="entry name" value="HRDC domain"/>
    <property type="match status" value="1"/>
</dbReference>
<dbReference type="PROSITE" id="PS51194">
    <property type="entry name" value="HELICASE_CTER"/>
    <property type="match status" value="1"/>
</dbReference>
<feature type="region of interest" description="Disordered" evidence="14">
    <location>
        <begin position="962"/>
        <end position="984"/>
    </location>
</feature>
<protein>
    <recommendedName>
        <fullName evidence="11">DNA 3'-5' helicase</fullName>
        <ecNumber evidence="11">5.6.2.4</ecNumber>
    </recommendedName>
    <alternativeName>
        <fullName evidence="12">DNA 3'-5' helicase BLM</fullName>
    </alternativeName>
</protein>
<dbReference type="PANTHER" id="PTHR13710">
    <property type="entry name" value="DNA HELICASE RECQ FAMILY MEMBER"/>
    <property type="match status" value="1"/>
</dbReference>
<feature type="region of interest" description="Disordered" evidence="14">
    <location>
        <begin position="96"/>
        <end position="117"/>
    </location>
</feature>
<evidence type="ECO:0000256" key="12">
    <source>
        <dbReference type="ARBA" id="ARBA00044542"/>
    </source>
</evidence>
<dbReference type="SMART" id="SM00341">
    <property type="entry name" value="HRDC"/>
    <property type="match status" value="1"/>
</dbReference>
<dbReference type="SUPFAM" id="SSF47819">
    <property type="entry name" value="HRDC-like"/>
    <property type="match status" value="1"/>
</dbReference>
<comment type="similarity">
    <text evidence="2">Belongs to the helicase family. RecQ subfamily.</text>
</comment>
<dbReference type="EMBL" id="JAJSOF020000009">
    <property type="protein sequence ID" value="KAJ4445695.1"/>
    <property type="molecule type" value="Genomic_DNA"/>
</dbReference>
<keyword evidence="8" id="KW-0413">Isomerase</keyword>
<evidence type="ECO:0000256" key="3">
    <source>
        <dbReference type="ARBA" id="ARBA00022741"/>
    </source>
</evidence>
<dbReference type="PROSITE" id="PS50967">
    <property type="entry name" value="HRDC"/>
    <property type="match status" value="1"/>
</dbReference>
<dbReference type="SMART" id="SM00487">
    <property type="entry name" value="DEXDc"/>
    <property type="match status" value="1"/>
</dbReference>
<comment type="catalytic activity">
    <reaction evidence="13">
        <text>ATP + H2O = ADP + phosphate + H(+)</text>
        <dbReference type="Rhea" id="RHEA:13065"/>
        <dbReference type="ChEBI" id="CHEBI:15377"/>
        <dbReference type="ChEBI" id="CHEBI:15378"/>
        <dbReference type="ChEBI" id="CHEBI:30616"/>
        <dbReference type="ChEBI" id="CHEBI:43474"/>
        <dbReference type="ChEBI" id="CHEBI:456216"/>
    </reaction>
</comment>
<evidence type="ECO:0000259" key="15">
    <source>
        <dbReference type="PROSITE" id="PS50967"/>
    </source>
</evidence>
<dbReference type="PANTHER" id="PTHR13710:SF153">
    <property type="entry name" value="RECQ-LIKE DNA HELICASE BLM"/>
    <property type="match status" value="1"/>
</dbReference>
<comment type="catalytic activity">
    <reaction evidence="10">
        <text>Couples ATP hydrolysis with the unwinding of duplex DNA by translocating in the 3'-5' direction.</text>
        <dbReference type="EC" id="5.6.2.4"/>
    </reaction>
</comment>
<dbReference type="InterPro" id="IPR044876">
    <property type="entry name" value="HRDC_dom_sf"/>
</dbReference>
<feature type="region of interest" description="Disordered" evidence="14">
    <location>
        <begin position="145"/>
        <end position="203"/>
    </location>
</feature>
<evidence type="ECO:0000256" key="9">
    <source>
        <dbReference type="ARBA" id="ARBA00023242"/>
    </source>
</evidence>
<evidence type="ECO:0000256" key="13">
    <source>
        <dbReference type="ARBA" id="ARBA00049360"/>
    </source>
</evidence>
<evidence type="ECO:0000256" key="4">
    <source>
        <dbReference type="ARBA" id="ARBA00022801"/>
    </source>
</evidence>
<dbReference type="InterPro" id="IPR027417">
    <property type="entry name" value="P-loop_NTPase"/>
</dbReference>
<comment type="caution">
    <text evidence="18">The sequence shown here is derived from an EMBL/GenBank/DDBJ whole genome shotgun (WGS) entry which is preliminary data.</text>
</comment>
<accession>A0ABQ8TJ46</accession>
<dbReference type="PROSITE" id="PS00690">
    <property type="entry name" value="DEAH_ATP_HELICASE"/>
    <property type="match status" value="1"/>
</dbReference>
<evidence type="ECO:0000256" key="7">
    <source>
        <dbReference type="ARBA" id="ARBA00023125"/>
    </source>
</evidence>
<organism evidence="18 19">
    <name type="scientific">Periplaneta americana</name>
    <name type="common">American cockroach</name>
    <name type="synonym">Blatta americana</name>
    <dbReference type="NCBI Taxonomy" id="6978"/>
    <lineage>
        <taxon>Eukaryota</taxon>
        <taxon>Metazoa</taxon>
        <taxon>Ecdysozoa</taxon>
        <taxon>Arthropoda</taxon>
        <taxon>Hexapoda</taxon>
        <taxon>Insecta</taxon>
        <taxon>Pterygota</taxon>
        <taxon>Neoptera</taxon>
        <taxon>Polyneoptera</taxon>
        <taxon>Dictyoptera</taxon>
        <taxon>Blattodea</taxon>
        <taxon>Blattoidea</taxon>
        <taxon>Blattidae</taxon>
        <taxon>Blattinae</taxon>
        <taxon>Periplaneta</taxon>
    </lineage>
</organism>
<feature type="compositionally biased region" description="Polar residues" evidence="14">
    <location>
        <begin position="253"/>
        <end position="269"/>
    </location>
</feature>
<dbReference type="Proteomes" id="UP001148838">
    <property type="component" value="Unassembled WGS sequence"/>
</dbReference>
<dbReference type="Pfam" id="PF00570">
    <property type="entry name" value="HRDC"/>
    <property type="match status" value="1"/>
</dbReference>
<evidence type="ECO:0000259" key="17">
    <source>
        <dbReference type="PROSITE" id="PS51194"/>
    </source>
</evidence>
<feature type="compositionally biased region" description="Polar residues" evidence="14">
    <location>
        <begin position="964"/>
        <end position="984"/>
    </location>
</feature>
<comment type="subcellular location">
    <subcellularLocation>
        <location evidence="1">Nucleus</location>
    </subcellularLocation>
</comment>
<dbReference type="InterPro" id="IPR001650">
    <property type="entry name" value="Helicase_C-like"/>
</dbReference>
<dbReference type="CDD" id="cd18794">
    <property type="entry name" value="SF2_C_RecQ"/>
    <property type="match status" value="1"/>
</dbReference>
<dbReference type="Pfam" id="PF00270">
    <property type="entry name" value="DEAD"/>
    <property type="match status" value="1"/>
</dbReference>
<evidence type="ECO:0000256" key="14">
    <source>
        <dbReference type="SAM" id="MobiDB-lite"/>
    </source>
</evidence>
<gene>
    <name evidence="18" type="ORF">ANN_12380</name>
</gene>
<sequence>MPTLMLEDNIEALKDFQIQVLEKMVSGFESMSLKLLEKCPGFDSGTFVKLRSLRQKLKAKLKLTGTLLKKKKSANVSVCSSDYADIIENSFSNKGCEPSSSESCNKNSVSNARVTSGLPSRDPDYYDDFYDEEFDTSLDFITTKTTSESKSSSNSSRTLVGSDFYSQTKSPANKQTGNSTKTSSVNDTVEEPSPKPSTKTTFKFKTPFLESQKSYNLASAASKNESSPISVSSVSRLGDVSGVALFKSPPGLSKSSEQSPSARSNQQGVEESRTTKKWNNTFNYSIREAPSPRSQSSISDDDDDDDDDDGGGNVSVSSNSKIMSGTQFIDDDTQNWPTEEDLSNIEEMTQDLDLKFNDPLQKISAGKTNLQEESYTSSVYNIHKSSDRTNTKPVMPAASGLGSFHSSIKNDGITGEFDGNGYPHSKEMLKVFRLKFGLHEFRPNQLQAINAALLGHDCFVLMPTGGGKSLCYQLPALITPGVTIVISPLKSLILDQVQKLNSLDIPAAHMSGEATARQETSIYAEISKREPGLKLLYVTPEKLSASNKLMDALHNLYCRNRLARFVIDEAHCVSQWGHDFRPDYKKLNLLRQKFPTVKTIALTATATPRVRVDILNQLGMKNPKWFLSSFNRPNLKYAVLPKKGKSVMKDIIALIKAKFLRESGIVYCLSRKECDTVASDLCSAGIKAVPYHAGLTDAQRGKVQGEWITDKVKVVCATIAFGMGIDKPDVRFVMHYSLPKSIEGYYQESGRAGRDGDPAECILYYSYADMHRIRKMIDLDRDNHAAKKTHIDNLWRMVEFCENRTDCRRSQQLNYFGENFDRKLCIASRVTVCDNCQQQDQYQITDVTAECQEIVKCVQQICGTIGSRWSNNFTLLHMVDIFKGSDVKKIKETGHNKLPLYGRGKSWVRIDIERLLHKLTIEEYLMEDLVVTRDDITCAYLKVGPKSNALLSGRCKIMFPMRGSASNNQQTNATKTSESMTDGSTNAELRELQDRCYHELMDICSMLADALGVSSASIMNVQALRAMSHRLPETAEEMLQISHVTKANFEKYGESLLSICKQHATEKKGELNLWKNKTKKSEDIYRQSVHDEERCGRPSLINDDRVELVLQCIMENRRFTITELSSHFPQISRSLLHEIVTKHLLFKKVCARWVPKNLTPEHKMQRLGAALTFLQWYHDDGDEFLDRIVTGDETWISHFTSETKQQSLHWRHSRSPVRTKFKQTLSVRKVMCTVFWDRKGILLIDFLPRGETVNADHYCENCDVPFKTRGVESLLHMLCSSMTMLVHIRLGAQQLF</sequence>
<keyword evidence="5" id="KW-0347">Helicase</keyword>
<feature type="compositionally biased region" description="Polar residues" evidence="14">
    <location>
        <begin position="164"/>
        <end position="187"/>
    </location>
</feature>
<feature type="compositionally biased region" description="Low complexity" evidence="14">
    <location>
        <begin position="145"/>
        <end position="158"/>
    </location>
</feature>
<evidence type="ECO:0000313" key="19">
    <source>
        <dbReference type="Proteomes" id="UP001148838"/>
    </source>
</evidence>
<dbReference type="SMART" id="SM00956">
    <property type="entry name" value="RQC"/>
    <property type="match status" value="1"/>
</dbReference>
<evidence type="ECO:0000256" key="1">
    <source>
        <dbReference type="ARBA" id="ARBA00004123"/>
    </source>
</evidence>